<evidence type="ECO:0000256" key="6">
    <source>
        <dbReference type="ARBA" id="ARBA00023136"/>
    </source>
</evidence>
<keyword evidence="6 7" id="KW-0472">Membrane</keyword>
<dbReference type="PROSITE" id="PS00211">
    <property type="entry name" value="ABC_TRANSPORTER_1"/>
    <property type="match status" value="1"/>
</dbReference>
<dbReference type="Proteomes" id="UP001484239">
    <property type="component" value="Unassembled WGS sequence"/>
</dbReference>
<feature type="transmembrane region" description="Helical" evidence="7">
    <location>
        <begin position="178"/>
        <end position="198"/>
    </location>
</feature>
<feature type="transmembrane region" description="Helical" evidence="7">
    <location>
        <begin position="20"/>
        <end position="45"/>
    </location>
</feature>
<dbReference type="GO" id="GO:0016787">
    <property type="term" value="F:hydrolase activity"/>
    <property type="evidence" value="ECO:0007669"/>
    <property type="project" value="UniProtKB-KW"/>
</dbReference>
<dbReference type="InterPro" id="IPR036640">
    <property type="entry name" value="ABC1_TM_sf"/>
</dbReference>
<dbReference type="PROSITE" id="PS50929">
    <property type="entry name" value="ABC_TM1F"/>
    <property type="match status" value="1"/>
</dbReference>
<dbReference type="SMART" id="SM00382">
    <property type="entry name" value="AAA"/>
    <property type="match status" value="1"/>
</dbReference>
<name>A0ABU9E7P4_9BACT</name>
<comment type="subcellular location">
    <subcellularLocation>
        <location evidence="1">Cell membrane</location>
        <topology evidence="1">Multi-pass membrane protein</topology>
    </subcellularLocation>
</comment>
<evidence type="ECO:0000313" key="10">
    <source>
        <dbReference type="EMBL" id="MEK9500748.1"/>
    </source>
</evidence>
<evidence type="ECO:0000259" key="8">
    <source>
        <dbReference type="PROSITE" id="PS50893"/>
    </source>
</evidence>
<dbReference type="InterPro" id="IPR039421">
    <property type="entry name" value="Type_1_exporter"/>
</dbReference>
<dbReference type="GO" id="GO:0005524">
    <property type="term" value="F:ATP binding"/>
    <property type="evidence" value="ECO:0007669"/>
    <property type="project" value="UniProtKB-KW"/>
</dbReference>
<keyword evidence="4 10" id="KW-0067">ATP-binding</keyword>
<accession>A0ABU9E7P4</accession>
<evidence type="ECO:0000256" key="7">
    <source>
        <dbReference type="SAM" id="Phobius"/>
    </source>
</evidence>
<feature type="domain" description="ABC transporter" evidence="8">
    <location>
        <begin position="358"/>
        <end position="594"/>
    </location>
</feature>
<dbReference type="Pfam" id="PF00005">
    <property type="entry name" value="ABC_tran"/>
    <property type="match status" value="1"/>
</dbReference>
<keyword evidence="10" id="KW-0378">Hydrolase</keyword>
<keyword evidence="3" id="KW-0547">Nucleotide-binding</keyword>
<dbReference type="EMBL" id="JBBHLI010000003">
    <property type="protein sequence ID" value="MEK9500748.1"/>
    <property type="molecule type" value="Genomic_DNA"/>
</dbReference>
<dbReference type="PANTHER" id="PTHR24221:SF654">
    <property type="entry name" value="ATP-BINDING CASSETTE SUB-FAMILY B MEMBER 6"/>
    <property type="match status" value="1"/>
</dbReference>
<keyword evidence="2 7" id="KW-0812">Transmembrane</keyword>
<dbReference type="Gene3D" id="3.40.50.300">
    <property type="entry name" value="P-loop containing nucleotide triphosphate hydrolases"/>
    <property type="match status" value="1"/>
</dbReference>
<proteinExistence type="predicted"/>
<gene>
    <name evidence="10" type="ORF">WI372_07155</name>
</gene>
<comment type="caution">
    <text evidence="10">The sequence shown here is derived from an EMBL/GenBank/DDBJ whole genome shotgun (WGS) entry which is preliminary data.</text>
</comment>
<dbReference type="InterPro" id="IPR003593">
    <property type="entry name" value="AAA+_ATPase"/>
</dbReference>
<evidence type="ECO:0000256" key="3">
    <source>
        <dbReference type="ARBA" id="ARBA00022741"/>
    </source>
</evidence>
<reference evidence="10 11" key="1">
    <citation type="submission" date="2024-02" db="EMBL/GenBank/DDBJ databases">
        <title>A novel Gemmatimonadota bacterium.</title>
        <authorList>
            <person name="Du Z.-J."/>
            <person name="Ye Y.-Q."/>
        </authorList>
    </citation>
    <scope>NUCLEOTIDE SEQUENCE [LARGE SCALE GENOMIC DNA]</scope>
    <source>
        <strain evidence="10 11">DH-20</strain>
    </source>
</reference>
<dbReference type="InterPro" id="IPR011527">
    <property type="entry name" value="ABC1_TM_dom"/>
</dbReference>
<dbReference type="SUPFAM" id="SSF90123">
    <property type="entry name" value="ABC transporter transmembrane region"/>
    <property type="match status" value="1"/>
</dbReference>
<evidence type="ECO:0000256" key="4">
    <source>
        <dbReference type="ARBA" id="ARBA00022840"/>
    </source>
</evidence>
<dbReference type="Pfam" id="PF00664">
    <property type="entry name" value="ABC_membrane"/>
    <property type="match status" value="1"/>
</dbReference>
<dbReference type="InterPro" id="IPR003439">
    <property type="entry name" value="ABC_transporter-like_ATP-bd"/>
</dbReference>
<evidence type="ECO:0000259" key="9">
    <source>
        <dbReference type="PROSITE" id="PS50929"/>
    </source>
</evidence>
<evidence type="ECO:0000313" key="11">
    <source>
        <dbReference type="Proteomes" id="UP001484239"/>
    </source>
</evidence>
<keyword evidence="5 7" id="KW-1133">Transmembrane helix</keyword>
<organism evidence="10 11">
    <name type="scientific">Gaopeijia maritima</name>
    <dbReference type="NCBI Taxonomy" id="3119007"/>
    <lineage>
        <taxon>Bacteria</taxon>
        <taxon>Pseudomonadati</taxon>
        <taxon>Gemmatimonadota</taxon>
        <taxon>Longimicrobiia</taxon>
        <taxon>Gaopeijiales</taxon>
        <taxon>Gaopeijiaceae</taxon>
        <taxon>Gaopeijia</taxon>
    </lineage>
</organism>
<sequence length="595" mass="64597">MIDTLRRLARLLDRREKFLFGLILAGSLIGALLEMASVAAVPAFVQSLTDAERLRAHATAGPVLSRLGVETDVDTMRVMGLALVLIVLLKTAYLITLKWATGKYGFRRQIVISTRLFSGYLTSPYTLHLQRNSSDLLRNVNQDAAVIVGGAIMPLLAGSMEVFTLVTILGLLVVVEPLASVAATVVFGGTVLLFARLIQRHIERLGRRERDARARMIRAVSEGLTGIKTTRVLGREAHFLGRYAAASEEYAAAGVIRQVLDALPRLILEVVGVVGLLGLTAALIASGRTLESLVPTLTLLAVALVRLIPSFGRLTSAHMKLGWGRAALDGVYDDLRRLGVAAPGIPQGERQPTVQEAIRLEQVTFTYPEASGPSLVEVDMEIRRGQAVGLVGPTGSGKTTAVDVILGLLTPTEGRVSVDGVSLAGRERGWQRHVGYIPQDIFLSDTSIRQNIAFGIAQSEIDDDAVERALEAAQIREFVHRLPDGVNTMVGERGVRLSGGQRQRIGIARALYHDPDVLVMDEATSALDTETERTVMKAIEHLKGSRTLVIIAHRLSTVEACDRLYLLRDGRVEASGSYRELEAHSEAFQRLTARN</sequence>
<feature type="domain" description="ABC transmembrane type-1" evidence="9">
    <location>
        <begin position="25"/>
        <end position="317"/>
    </location>
</feature>
<dbReference type="InterPro" id="IPR017871">
    <property type="entry name" value="ABC_transporter-like_CS"/>
</dbReference>
<dbReference type="InterPro" id="IPR027417">
    <property type="entry name" value="P-loop_NTPase"/>
</dbReference>
<feature type="transmembrane region" description="Helical" evidence="7">
    <location>
        <begin position="266"/>
        <end position="286"/>
    </location>
</feature>
<feature type="transmembrane region" description="Helical" evidence="7">
    <location>
        <begin position="78"/>
        <end position="100"/>
    </location>
</feature>
<dbReference type="RefSeq" id="WP_405279766.1">
    <property type="nucleotide sequence ID" value="NZ_JBBHLI010000003.1"/>
</dbReference>
<keyword evidence="11" id="KW-1185">Reference proteome</keyword>
<evidence type="ECO:0000256" key="2">
    <source>
        <dbReference type="ARBA" id="ARBA00022692"/>
    </source>
</evidence>
<dbReference type="PANTHER" id="PTHR24221">
    <property type="entry name" value="ATP-BINDING CASSETTE SUB-FAMILY B"/>
    <property type="match status" value="1"/>
</dbReference>
<protein>
    <submittedName>
        <fullName evidence="10">ABC transporter ATP-binding protein</fullName>
    </submittedName>
</protein>
<evidence type="ECO:0000256" key="5">
    <source>
        <dbReference type="ARBA" id="ARBA00022989"/>
    </source>
</evidence>
<dbReference type="Gene3D" id="1.20.1560.10">
    <property type="entry name" value="ABC transporter type 1, transmembrane domain"/>
    <property type="match status" value="1"/>
</dbReference>
<dbReference type="SUPFAM" id="SSF52540">
    <property type="entry name" value="P-loop containing nucleoside triphosphate hydrolases"/>
    <property type="match status" value="1"/>
</dbReference>
<evidence type="ECO:0000256" key="1">
    <source>
        <dbReference type="ARBA" id="ARBA00004651"/>
    </source>
</evidence>
<feature type="transmembrane region" description="Helical" evidence="7">
    <location>
        <begin position="144"/>
        <end position="172"/>
    </location>
</feature>
<dbReference type="PROSITE" id="PS50893">
    <property type="entry name" value="ABC_TRANSPORTER_2"/>
    <property type="match status" value="1"/>
</dbReference>